<feature type="repeat" description="NHL" evidence="2">
    <location>
        <begin position="249"/>
        <end position="286"/>
    </location>
</feature>
<dbReference type="GO" id="GO:0043161">
    <property type="term" value="P:proteasome-mediated ubiquitin-dependent protein catabolic process"/>
    <property type="evidence" value="ECO:0007669"/>
    <property type="project" value="TreeGrafter"/>
</dbReference>
<dbReference type="InterPro" id="IPR050952">
    <property type="entry name" value="TRIM-NHL_E3_ligases"/>
</dbReference>
<dbReference type="AlphaFoldDB" id="A0A815M534"/>
<evidence type="ECO:0000256" key="1">
    <source>
        <dbReference type="ARBA" id="ARBA00022737"/>
    </source>
</evidence>
<dbReference type="PROSITE" id="PS51125">
    <property type="entry name" value="NHL"/>
    <property type="match status" value="1"/>
</dbReference>
<evidence type="ECO:0000313" key="3">
    <source>
        <dbReference type="EMBL" id="CAF1417647.1"/>
    </source>
</evidence>
<reference evidence="3" key="1">
    <citation type="submission" date="2021-02" db="EMBL/GenBank/DDBJ databases">
        <authorList>
            <person name="Nowell W R."/>
        </authorList>
    </citation>
    <scope>NUCLEOTIDE SEQUENCE</scope>
</reference>
<dbReference type="GO" id="GO:0000209">
    <property type="term" value="P:protein polyubiquitination"/>
    <property type="evidence" value="ECO:0007669"/>
    <property type="project" value="TreeGrafter"/>
</dbReference>
<dbReference type="Gene3D" id="2.40.10.500">
    <property type="match status" value="1"/>
</dbReference>
<keyword evidence="1" id="KW-0677">Repeat</keyword>
<sequence>KLSKLYLKNNFVEDVGSQHLGNALRKNRIFDSANSQFGTVGIQYLADALQENTTLLRLHFEENDVGDLEAQYLANILHANRTLNTFLIGSNPFGHHGAHRLADALCNNLPKLCPAATSSTIGSYPYAVFIDQNNKIYVTNQQMSSVQVWINDSSLPKTIAIRNNNYPISLFVTDDGTIYVDDNNNYVTSWLLNKTGNQSSLYTGETCYGLFIDKNNSLYCSLSDNHIVITRSLNRSDNQTAIVAGSNCFGFLGNSLYYPRGIIVDTNYSLCVADCQNHRVQLFRLGAGNTTTIAGWGPPVTITLYYPSIF</sequence>
<organism evidence="3 4">
    <name type="scientific">Adineta ricciae</name>
    <name type="common">Rotifer</name>
    <dbReference type="NCBI Taxonomy" id="249248"/>
    <lineage>
        <taxon>Eukaryota</taxon>
        <taxon>Metazoa</taxon>
        <taxon>Spiralia</taxon>
        <taxon>Gnathifera</taxon>
        <taxon>Rotifera</taxon>
        <taxon>Eurotatoria</taxon>
        <taxon>Bdelloidea</taxon>
        <taxon>Adinetida</taxon>
        <taxon>Adinetidae</taxon>
        <taxon>Adineta</taxon>
    </lineage>
</organism>
<dbReference type="InterPro" id="IPR032675">
    <property type="entry name" value="LRR_dom_sf"/>
</dbReference>
<feature type="non-terminal residue" evidence="3">
    <location>
        <position position="1"/>
    </location>
</feature>
<dbReference type="PANTHER" id="PTHR24104:SF25">
    <property type="entry name" value="PROTEIN LIN-41"/>
    <property type="match status" value="1"/>
</dbReference>
<dbReference type="InterPro" id="IPR011042">
    <property type="entry name" value="6-blade_b-propeller_TolB-like"/>
</dbReference>
<name>A0A815M534_ADIRI</name>
<accession>A0A815M534</accession>
<dbReference type="Proteomes" id="UP000663852">
    <property type="component" value="Unassembled WGS sequence"/>
</dbReference>
<comment type="caution">
    <text evidence="3">The sequence shown here is derived from an EMBL/GenBank/DDBJ whole genome shotgun (WGS) entry which is preliminary data.</text>
</comment>
<dbReference type="Gene3D" id="2.120.10.30">
    <property type="entry name" value="TolB, C-terminal domain"/>
    <property type="match status" value="1"/>
</dbReference>
<dbReference type="OrthoDB" id="120976at2759"/>
<dbReference type="GO" id="GO:0008270">
    <property type="term" value="F:zinc ion binding"/>
    <property type="evidence" value="ECO:0007669"/>
    <property type="project" value="UniProtKB-KW"/>
</dbReference>
<dbReference type="SUPFAM" id="SSF52047">
    <property type="entry name" value="RNI-like"/>
    <property type="match status" value="1"/>
</dbReference>
<dbReference type="SUPFAM" id="SSF101898">
    <property type="entry name" value="NHL repeat"/>
    <property type="match status" value="1"/>
</dbReference>
<gene>
    <name evidence="3" type="ORF">EDS130_LOCUS37214</name>
</gene>
<dbReference type="InterPro" id="IPR001258">
    <property type="entry name" value="NHL_repeat"/>
</dbReference>
<dbReference type="GO" id="GO:0061630">
    <property type="term" value="F:ubiquitin protein ligase activity"/>
    <property type="evidence" value="ECO:0007669"/>
    <property type="project" value="TreeGrafter"/>
</dbReference>
<evidence type="ECO:0000313" key="4">
    <source>
        <dbReference type="Proteomes" id="UP000663852"/>
    </source>
</evidence>
<dbReference type="PANTHER" id="PTHR24104">
    <property type="entry name" value="E3 UBIQUITIN-PROTEIN LIGASE NHLRC1-RELATED"/>
    <property type="match status" value="1"/>
</dbReference>
<dbReference type="EMBL" id="CAJNOJ010000362">
    <property type="protein sequence ID" value="CAF1417647.1"/>
    <property type="molecule type" value="Genomic_DNA"/>
</dbReference>
<dbReference type="SMART" id="SM00368">
    <property type="entry name" value="LRR_RI"/>
    <property type="match status" value="3"/>
</dbReference>
<dbReference type="Gene3D" id="3.80.10.10">
    <property type="entry name" value="Ribonuclease Inhibitor"/>
    <property type="match status" value="1"/>
</dbReference>
<proteinExistence type="predicted"/>
<protein>
    <submittedName>
        <fullName evidence="3">Uncharacterized protein</fullName>
    </submittedName>
</protein>
<evidence type="ECO:0000256" key="2">
    <source>
        <dbReference type="PROSITE-ProRule" id="PRU00504"/>
    </source>
</evidence>